<sequence length="105" mass="12271">MDSEINFVDFVNDVVEEEQILLDKPETDLNVDLKMPGYKNDMEKYEILDIPVKLVNILLSERDTSLTLDFQKSPVKLLKDFVRGDKKRMKTSSRSIFEEIKVQDC</sequence>
<accession>A0A2D4LBJ3</accession>
<dbReference type="AlphaFoldDB" id="A0A2D4LBJ3"/>
<name>A0A2D4LBJ3_9SAUR</name>
<proteinExistence type="predicted"/>
<reference evidence="1" key="2">
    <citation type="submission" date="2017-11" db="EMBL/GenBank/DDBJ databases">
        <title>Coralsnake Venomics: Analyses of Venom Gland Transcriptomes and Proteomes of Six Brazilian Taxa.</title>
        <authorList>
            <person name="Aird S.D."/>
            <person name="Jorge da Silva N."/>
            <person name="Qiu L."/>
            <person name="Villar-Briones A."/>
            <person name="Aparecida-Saddi V."/>
            <person name="Campos-Telles M.P."/>
            <person name="Grau M."/>
            <person name="Mikheyev A.S."/>
        </authorList>
    </citation>
    <scope>NUCLEOTIDE SEQUENCE</scope>
    <source>
        <tissue evidence="1">Venom_gland</tissue>
    </source>
</reference>
<evidence type="ECO:0000313" key="1">
    <source>
        <dbReference type="EMBL" id="LAB18387.1"/>
    </source>
</evidence>
<protein>
    <submittedName>
        <fullName evidence="1">Uncharacterized protein</fullName>
    </submittedName>
</protein>
<dbReference type="EMBL" id="IACM01003721">
    <property type="protein sequence ID" value="LAB18387.1"/>
    <property type="molecule type" value="Transcribed_RNA"/>
</dbReference>
<organism evidence="1">
    <name type="scientific">Micrurus spixii</name>
    <name type="common">Amazon coral snake</name>
    <dbReference type="NCBI Taxonomy" id="129469"/>
    <lineage>
        <taxon>Eukaryota</taxon>
        <taxon>Metazoa</taxon>
        <taxon>Chordata</taxon>
        <taxon>Craniata</taxon>
        <taxon>Vertebrata</taxon>
        <taxon>Euteleostomi</taxon>
        <taxon>Lepidosauria</taxon>
        <taxon>Squamata</taxon>
        <taxon>Bifurcata</taxon>
        <taxon>Unidentata</taxon>
        <taxon>Episquamata</taxon>
        <taxon>Toxicofera</taxon>
        <taxon>Serpentes</taxon>
        <taxon>Colubroidea</taxon>
        <taxon>Elapidae</taxon>
        <taxon>Elapinae</taxon>
        <taxon>Micrurus</taxon>
    </lineage>
</organism>
<reference evidence="1" key="1">
    <citation type="submission" date="2017-07" db="EMBL/GenBank/DDBJ databases">
        <authorList>
            <person name="Mikheyev A."/>
            <person name="Grau M."/>
        </authorList>
    </citation>
    <scope>NUCLEOTIDE SEQUENCE</scope>
    <source>
        <tissue evidence="1">Venom_gland</tissue>
    </source>
</reference>